<comment type="caution">
    <text evidence="2">The sequence shown here is derived from an EMBL/GenBank/DDBJ whole genome shotgun (WGS) entry which is preliminary data.</text>
</comment>
<evidence type="ECO:0000256" key="1">
    <source>
        <dbReference type="SAM" id="MobiDB-lite"/>
    </source>
</evidence>
<evidence type="ECO:0000313" key="3">
    <source>
        <dbReference type="Proteomes" id="UP001165667"/>
    </source>
</evidence>
<gene>
    <name evidence="2" type="ORF">M8523_18260</name>
</gene>
<feature type="compositionally biased region" description="Low complexity" evidence="1">
    <location>
        <begin position="98"/>
        <end position="114"/>
    </location>
</feature>
<evidence type="ECO:0000313" key="2">
    <source>
        <dbReference type="EMBL" id="MCW6509967.1"/>
    </source>
</evidence>
<sequence>MHVHMKPVLPQQPTAPPREPPKPAAATAAYGSEVQRVSERRNGAPGRGSQGRSRPQRPPEADSSGDVIQDPAATLAKTLAALDLGLDAVPQEPDRPDAPSLDDLLLGALPAGER</sequence>
<dbReference type="RefSeq" id="WP_282586336.1">
    <property type="nucleotide sequence ID" value="NZ_JAMOIM010000012.1"/>
</dbReference>
<protein>
    <submittedName>
        <fullName evidence="2">Uncharacterized protein</fullName>
    </submittedName>
</protein>
<dbReference type="Proteomes" id="UP001165667">
    <property type="component" value="Unassembled WGS sequence"/>
</dbReference>
<name>A0AA41YZ95_9HYPH</name>
<dbReference type="AlphaFoldDB" id="A0AA41YZ95"/>
<keyword evidence="3" id="KW-1185">Reference proteome</keyword>
<dbReference type="EMBL" id="JAMOIM010000012">
    <property type="protein sequence ID" value="MCW6509967.1"/>
    <property type="molecule type" value="Genomic_DNA"/>
</dbReference>
<feature type="region of interest" description="Disordered" evidence="1">
    <location>
        <begin position="88"/>
        <end position="114"/>
    </location>
</feature>
<proteinExistence type="predicted"/>
<organism evidence="2 3">
    <name type="scientific">Lichenifustis flavocetrariae</name>
    <dbReference type="NCBI Taxonomy" id="2949735"/>
    <lineage>
        <taxon>Bacteria</taxon>
        <taxon>Pseudomonadati</taxon>
        <taxon>Pseudomonadota</taxon>
        <taxon>Alphaproteobacteria</taxon>
        <taxon>Hyphomicrobiales</taxon>
        <taxon>Lichenihabitantaceae</taxon>
        <taxon>Lichenifustis</taxon>
    </lineage>
</organism>
<accession>A0AA41YZ95</accession>
<feature type="region of interest" description="Disordered" evidence="1">
    <location>
        <begin position="1"/>
        <end position="68"/>
    </location>
</feature>
<reference evidence="2" key="1">
    <citation type="submission" date="2022-05" db="EMBL/GenBank/DDBJ databases">
        <authorList>
            <person name="Pankratov T."/>
        </authorList>
    </citation>
    <scope>NUCLEOTIDE SEQUENCE</scope>
    <source>
        <strain evidence="2">BP6-180914</strain>
    </source>
</reference>